<dbReference type="PANTHER" id="PTHR43883">
    <property type="entry name" value="SLR0207 PROTEIN"/>
    <property type="match status" value="1"/>
</dbReference>
<dbReference type="PANTHER" id="PTHR43883:SF1">
    <property type="entry name" value="GLUCONOKINASE"/>
    <property type="match status" value="1"/>
</dbReference>
<dbReference type="AlphaFoldDB" id="A0A9D7SUG2"/>
<evidence type="ECO:0000313" key="1">
    <source>
        <dbReference type="EMBL" id="MBK9983388.1"/>
    </source>
</evidence>
<sequence length="269" mass="31677">MLNNRLTKGMYLDVVTVRKKDTEISIDGTEGVIIDYAIRMKRMQDAKQMHLMLDKNQVTLKHIKALAVLIRAFHERTDVIHRKFNEDHFSSRFNDILSIADFVLTTLGAQQVKTIEKAVHVSDNFLENHRDLFIQRVESGCVRDCHGDLHSRNIFLYTKPVIFDCIEFNDEFRQIDVLDELAFFCMDLEAEGFYKLSKAFTDYYFSKAKNEFGKNEHLLFTYYKCYRANVRAKVNALRAMKAEGQVREKNLVDLKRYLILMDKYLIYLV</sequence>
<accession>A0A9D7SUG2</accession>
<dbReference type="InterPro" id="IPR052732">
    <property type="entry name" value="Cell-binding_unc_protein"/>
</dbReference>
<organism evidence="1 2">
    <name type="scientific">Candidatus Opimibacter skivensis</name>
    <dbReference type="NCBI Taxonomy" id="2982028"/>
    <lineage>
        <taxon>Bacteria</taxon>
        <taxon>Pseudomonadati</taxon>
        <taxon>Bacteroidota</taxon>
        <taxon>Saprospiria</taxon>
        <taxon>Saprospirales</taxon>
        <taxon>Saprospiraceae</taxon>
        <taxon>Candidatus Opimibacter</taxon>
    </lineage>
</organism>
<evidence type="ECO:0000313" key="2">
    <source>
        <dbReference type="Proteomes" id="UP000808337"/>
    </source>
</evidence>
<dbReference type="InterPro" id="IPR011009">
    <property type="entry name" value="Kinase-like_dom_sf"/>
</dbReference>
<name>A0A9D7SUG2_9BACT</name>
<dbReference type="SUPFAM" id="SSF56112">
    <property type="entry name" value="Protein kinase-like (PK-like)"/>
    <property type="match status" value="1"/>
</dbReference>
<comment type="caution">
    <text evidence="1">The sequence shown here is derived from an EMBL/GenBank/DDBJ whole genome shotgun (WGS) entry which is preliminary data.</text>
</comment>
<evidence type="ECO:0008006" key="3">
    <source>
        <dbReference type="Google" id="ProtNLM"/>
    </source>
</evidence>
<proteinExistence type="predicted"/>
<gene>
    <name evidence="1" type="ORF">IPP15_13530</name>
</gene>
<dbReference type="EMBL" id="JADKGY010000019">
    <property type="protein sequence ID" value="MBK9983388.1"/>
    <property type="molecule type" value="Genomic_DNA"/>
</dbReference>
<protein>
    <recommendedName>
        <fullName evidence="3">Aminoglycoside phosphotransferase domain-containing protein</fullName>
    </recommendedName>
</protein>
<reference evidence="1 2" key="1">
    <citation type="submission" date="2020-10" db="EMBL/GenBank/DDBJ databases">
        <title>Connecting structure to function with the recovery of over 1000 high-quality activated sludge metagenome-assembled genomes encoding full-length rRNA genes using long-read sequencing.</title>
        <authorList>
            <person name="Singleton C.M."/>
            <person name="Petriglieri F."/>
            <person name="Kristensen J.M."/>
            <person name="Kirkegaard R.H."/>
            <person name="Michaelsen T.Y."/>
            <person name="Andersen M.H."/>
            <person name="Karst S.M."/>
            <person name="Dueholm M.S."/>
            <person name="Nielsen P.H."/>
            <person name="Albertsen M."/>
        </authorList>
    </citation>
    <scope>NUCLEOTIDE SEQUENCE [LARGE SCALE GENOMIC DNA]</scope>
    <source>
        <strain evidence="1">Ribe_18-Q3-R11-54_MAXAC.273</strain>
    </source>
</reference>
<dbReference type="Proteomes" id="UP000808337">
    <property type="component" value="Unassembled WGS sequence"/>
</dbReference>